<reference evidence="2 3" key="1">
    <citation type="submission" date="2016-03" db="EMBL/GenBank/DDBJ databases">
        <title>Comparative genomics of human isolates of Fusobacterium necrophorum.</title>
        <authorList>
            <person name="Jensen A."/>
            <person name="Bank S."/>
            <person name="Andersen P.S."/>
            <person name="Kristensen L.H."/>
            <person name="Prag J."/>
        </authorList>
    </citation>
    <scope>NUCLEOTIDE SEQUENCE [LARGE SCALE GENOMIC DNA]</scope>
    <source>
        <strain evidence="2 3">LS_1264</strain>
    </source>
</reference>
<evidence type="ECO:0000313" key="2">
    <source>
        <dbReference type="EMBL" id="KYL05325.1"/>
    </source>
</evidence>
<proteinExistence type="predicted"/>
<organism evidence="2 3">
    <name type="scientific">Fusobacterium necrophorum subsp. funduliforme</name>
    <dbReference type="NCBI Taxonomy" id="143387"/>
    <lineage>
        <taxon>Bacteria</taxon>
        <taxon>Fusobacteriati</taxon>
        <taxon>Fusobacteriota</taxon>
        <taxon>Fusobacteriia</taxon>
        <taxon>Fusobacteriales</taxon>
        <taxon>Fusobacteriaceae</taxon>
        <taxon>Fusobacterium</taxon>
    </lineage>
</organism>
<evidence type="ECO:0000256" key="1">
    <source>
        <dbReference type="SAM" id="MobiDB-lite"/>
    </source>
</evidence>
<dbReference type="Proteomes" id="UP000075816">
    <property type="component" value="Unassembled WGS sequence"/>
</dbReference>
<feature type="compositionally biased region" description="Basic and acidic residues" evidence="1">
    <location>
        <begin position="394"/>
        <end position="417"/>
    </location>
</feature>
<dbReference type="RefSeq" id="WP_062680885.1">
    <property type="nucleotide sequence ID" value="NZ_LVEA01000001.1"/>
</dbReference>
<evidence type="ECO:0000313" key="3">
    <source>
        <dbReference type="Proteomes" id="UP000075816"/>
    </source>
</evidence>
<feature type="region of interest" description="Disordered" evidence="1">
    <location>
        <begin position="361"/>
        <end position="428"/>
    </location>
</feature>
<comment type="caution">
    <text evidence="2">The sequence shown here is derived from an EMBL/GenBank/DDBJ whole genome shotgun (WGS) entry which is preliminary data.</text>
</comment>
<accession>A0A162J8B8</accession>
<protein>
    <submittedName>
        <fullName evidence="2">Uncharacterized protein</fullName>
    </submittedName>
</protein>
<sequence length="446" mass="50516">MFYIKDDTDLGAIANGQEIKDFKKQLSDSLFCADSKKPKKVIDAKNIKVKSNTKDRNIVYMLASTSGKEINNRIYSDEDYQLQAENESWQLPYDRPVLRNHDAHDGTPVGRVKDCWYISHASKTKIRGNDNLPEDVLNFFKDRHCFDDGVGSLILKANLDDETFARVKDGLDNTVSQGQFTDEAICNICGNSYFGDSCNHVAGFSYQLDEKDPNSLKKCIPLMSGLEPAEISIVNVPANDTSLIYVPNSLPATETNNDSKTDGDKQISDEIDKTENLCKDYANTENKTSVEDENIPENIDNNKGDDMFKDLLKKAISDNLNASEEVVNSFNTLFDKLETEEQIKALQDFIDATKKEVATEIEDKEENTEEEQENSVEETQTPAEDTTESEDVEKEQKPKEEPKNDFQEEKAELEDYKTFNPVQAETIKKTKTLDSLVNEMFIKNNF</sequence>
<name>A0A162J8B8_9FUSO</name>
<feature type="compositionally biased region" description="Acidic residues" evidence="1">
    <location>
        <begin position="361"/>
        <end position="376"/>
    </location>
</feature>
<dbReference type="EMBL" id="LVEA01000001">
    <property type="protein sequence ID" value="KYL05325.1"/>
    <property type="molecule type" value="Genomic_DNA"/>
</dbReference>
<dbReference type="AlphaFoldDB" id="A0A162J8B8"/>
<gene>
    <name evidence="2" type="ORF">A2J07_00890</name>
</gene>